<keyword evidence="1" id="KW-0812">Transmembrane</keyword>
<dbReference type="AlphaFoldDB" id="A0A518G441"/>
<organism evidence="2 3">
    <name type="scientific">Aureliella helgolandensis</name>
    <dbReference type="NCBI Taxonomy" id="2527968"/>
    <lineage>
        <taxon>Bacteria</taxon>
        <taxon>Pseudomonadati</taxon>
        <taxon>Planctomycetota</taxon>
        <taxon>Planctomycetia</taxon>
        <taxon>Pirellulales</taxon>
        <taxon>Pirellulaceae</taxon>
        <taxon>Aureliella</taxon>
    </lineage>
</organism>
<dbReference type="GO" id="GO:0005886">
    <property type="term" value="C:plasma membrane"/>
    <property type="evidence" value="ECO:0007669"/>
    <property type="project" value="TreeGrafter"/>
</dbReference>
<evidence type="ECO:0000313" key="3">
    <source>
        <dbReference type="Proteomes" id="UP000318017"/>
    </source>
</evidence>
<dbReference type="KEGG" id="ahel:Q31a_16610"/>
<keyword evidence="3" id="KW-1185">Reference proteome</keyword>
<proteinExistence type="predicted"/>
<feature type="transmembrane region" description="Helical" evidence="1">
    <location>
        <begin position="149"/>
        <end position="168"/>
    </location>
</feature>
<sequence length="475" mass="50231">MNQDNSNSGGEFEREPVPDAALLGSGKFWGMYAGEHAAGTEFMIGPLFLAAGASLQDLVLGLLLGNFLAVLTWRFLVTPIAMAKRMTLYYQLERIAGGNLVKFYNLVNGLLFCFLAGAMVTVSASAVGVPFGIAFDVPESMFGLSNPSFTGLVAIVGVVIAVVAAGGYERVARVANIAAPWMIAVFAACGIVSLAQMEATSLAAFSEGKFWMDAVSFVQDKNGPQSFGFWQIVVFAWLCNGAMHFGMADLSIFRFARSKASGWAPAIGMFLGHYMAWIAAALLLAALIKLTPELALGSDGKVAANPGLLAFQSLGWTGILCVVIAGWTTANPTIYRAGLAFQGVLPSSSRTAMTLVAGAVATIAGAFPNLSAQLLDFVGTYGTILGPMGAVIFVDFYLMKKFGLRDEYAVHSGTKVNIAVMVSWLLPVAIGLYLIFQQGLFAAYAVVPCWVACGVLYLVLSKFTQNHATNEGTTA</sequence>
<protein>
    <submittedName>
        <fullName evidence="2">Cytosine permease</fullName>
    </submittedName>
</protein>
<evidence type="ECO:0000256" key="1">
    <source>
        <dbReference type="SAM" id="Phobius"/>
    </source>
</evidence>
<dbReference type="GO" id="GO:0015209">
    <property type="term" value="F:cytosine transmembrane transporter activity"/>
    <property type="evidence" value="ECO:0007669"/>
    <property type="project" value="InterPro"/>
</dbReference>
<dbReference type="PANTHER" id="PTHR30569">
    <property type="entry name" value="CYTOSINE TRANSPORTER CODB"/>
    <property type="match status" value="1"/>
</dbReference>
<reference evidence="2 3" key="1">
    <citation type="submission" date="2019-02" db="EMBL/GenBank/DDBJ databases">
        <title>Deep-cultivation of Planctomycetes and their phenomic and genomic characterization uncovers novel biology.</title>
        <authorList>
            <person name="Wiegand S."/>
            <person name="Jogler M."/>
            <person name="Boedeker C."/>
            <person name="Pinto D."/>
            <person name="Vollmers J."/>
            <person name="Rivas-Marin E."/>
            <person name="Kohn T."/>
            <person name="Peeters S.H."/>
            <person name="Heuer A."/>
            <person name="Rast P."/>
            <person name="Oberbeckmann S."/>
            <person name="Bunk B."/>
            <person name="Jeske O."/>
            <person name="Meyerdierks A."/>
            <person name="Storesund J.E."/>
            <person name="Kallscheuer N."/>
            <person name="Luecker S."/>
            <person name="Lage O.M."/>
            <person name="Pohl T."/>
            <person name="Merkel B.J."/>
            <person name="Hornburger P."/>
            <person name="Mueller R.-W."/>
            <person name="Bruemmer F."/>
            <person name="Labrenz M."/>
            <person name="Spormann A.M."/>
            <person name="Op den Camp H."/>
            <person name="Overmann J."/>
            <person name="Amann R."/>
            <person name="Jetten M.S.M."/>
            <person name="Mascher T."/>
            <person name="Medema M.H."/>
            <person name="Devos D.P."/>
            <person name="Kaster A.-K."/>
            <person name="Ovreas L."/>
            <person name="Rohde M."/>
            <person name="Galperin M.Y."/>
            <person name="Jogler C."/>
        </authorList>
    </citation>
    <scope>NUCLEOTIDE SEQUENCE [LARGE SCALE GENOMIC DNA]</scope>
    <source>
        <strain evidence="2 3">Q31a</strain>
    </source>
</reference>
<feature type="transmembrane region" description="Helical" evidence="1">
    <location>
        <begin position="227"/>
        <end position="245"/>
    </location>
</feature>
<feature type="transmembrane region" description="Helical" evidence="1">
    <location>
        <begin position="378"/>
        <end position="398"/>
    </location>
</feature>
<feature type="transmembrane region" description="Helical" evidence="1">
    <location>
        <begin position="308"/>
        <end position="330"/>
    </location>
</feature>
<keyword evidence="1" id="KW-0472">Membrane</keyword>
<feature type="transmembrane region" description="Helical" evidence="1">
    <location>
        <begin position="442"/>
        <end position="460"/>
    </location>
</feature>
<accession>A0A518G441</accession>
<dbReference type="Gene3D" id="1.10.4160.10">
    <property type="entry name" value="Hydantoin permease"/>
    <property type="match status" value="1"/>
</dbReference>
<feature type="transmembrane region" description="Helical" evidence="1">
    <location>
        <begin position="103"/>
        <end position="129"/>
    </location>
</feature>
<feature type="transmembrane region" description="Helical" evidence="1">
    <location>
        <begin position="175"/>
        <end position="195"/>
    </location>
</feature>
<dbReference type="InterPro" id="IPR030191">
    <property type="entry name" value="CodB"/>
</dbReference>
<dbReference type="PANTHER" id="PTHR30569:SF0">
    <property type="entry name" value="CYTOSINE PERMEASE"/>
    <property type="match status" value="1"/>
</dbReference>
<dbReference type="OrthoDB" id="9770247at2"/>
<dbReference type="Proteomes" id="UP000318017">
    <property type="component" value="Chromosome"/>
</dbReference>
<evidence type="ECO:0000313" key="2">
    <source>
        <dbReference type="EMBL" id="QDV23363.1"/>
    </source>
</evidence>
<feature type="transmembrane region" description="Helical" evidence="1">
    <location>
        <begin position="266"/>
        <end position="288"/>
    </location>
</feature>
<name>A0A518G441_9BACT</name>
<dbReference type="EMBL" id="CP036298">
    <property type="protein sequence ID" value="QDV23363.1"/>
    <property type="molecule type" value="Genomic_DNA"/>
</dbReference>
<gene>
    <name evidence="2" type="ORF">Q31a_16610</name>
</gene>
<keyword evidence="1" id="KW-1133">Transmembrane helix</keyword>
<feature type="transmembrane region" description="Helical" evidence="1">
    <location>
        <begin position="351"/>
        <end position="372"/>
    </location>
</feature>
<feature type="transmembrane region" description="Helical" evidence="1">
    <location>
        <begin position="418"/>
        <end position="436"/>
    </location>
</feature>
<dbReference type="RefSeq" id="WP_145076270.1">
    <property type="nucleotide sequence ID" value="NZ_CP036298.1"/>
</dbReference>
<feature type="transmembrane region" description="Helical" evidence="1">
    <location>
        <begin position="58"/>
        <end position="82"/>
    </location>
</feature>